<dbReference type="EMBL" id="BFEA01000119">
    <property type="protein sequence ID" value="GBG69730.1"/>
    <property type="molecule type" value="Genomic_DNA"/>
</dbReference>
<dbReference type="Gramene" id="GBG69730">
    <property type="protein sequence ID" value="GBG69730"/>
    <property type="gene ID" value="CBR_g4561"/>
</dbReference>
<protein>
    <submittedName>
        <fullName evidence="2">Uncharacterized protein</fullName>
    </submittedName>
</protein>
<feature type="region of interest" description="Disordered" evidence="1">
    <location>
        <begin position="1"/>
        <end position="20"/>
    </location>
</feature>
<feature type="region of interest" description="Disordered" evidence="1">
    <location>
        <begin position="33"/>
        <end position="57"/>
    </location>
</feature>
<feature type="compositionally biased region" description="Polar residues" evidence="1">
    <location>
        <begin position="181"/>
        <end position="212"/>
    </location>
</feature>
<sequence>MDPLKAPATPEDIVQSPPSPLLFHLPAQVVNLSRPTAPTAKDPPFSSTSVSPSPLPASLQEFVWPSLQAATKAQSQLKSSQRTWKSQSAVQKLAPDMQQSFEKPSTPQSASSSPFQDQGEVGDKNSRELDGVEHQSARDSSSNLDNPEVPRNVQAAGNANVSEALKNVNGSVVAYREWDPQNGNERTASNANDRLWQTSDGRSSAFDNTSGQDGHEVKQLLLNKGLESMGALTRALPR</sequence>
<reference evidence="2 3" key="1">
    <citation type="journal article" date="2018" name="Cell">
        <title>The Chara Genome: Secondary Complexity and Implications for Plant Terrestrialization.</title>
        <authorList>
            <person name="Nishiyama T."/>
            <person name="Sakayama H."/>
            <person name="Vries J.D."/>
            <person name="Buschmann H."/>
            <person name="Saint-Marcoux D."/>
            <person name="Ullrich K.K."/>
            <person name="Haas F.B."/>
            <person name="Vanderstraeten L."/>
            <person name="Becker D."/>
            <person name="Lang D."/>
            <person name="Vosolsobe S."/>
            <person name="Rombauts S."/>
            <person name="Wilhelmsson P.K.I."/>
            <person name="Janitza P."/>
            <person name="Kern R."/>
            <person name="Heyl A."/>
            <person name="Rumpler F."/>
            <person name="Villalobos L.I.A.C."/>
            <person name="Clay J.M."/>
            <person name="Skokan R."/>
            <person name="Toyoda A."/>
            <person name="Suzuki Y."/>
            <person name="Kagoshima H."/>
            <person name="Schijlen E."/>
            <person name="Tajeshwar N."/>
            <person name="Catarino B."/>
            <person name="Hetherington A.J."/>
            <person name="Saltykova A."/>
            <person name="Bonnot C."/>
            <person name="Breuninger H."/>
            <person name="Symeonidi A."/>
            <person name="Radhakrishnan G.V."/>
            <person name="Van Nieuwerburgh F."/>
            <person name="Deforce D."/>
            <person name="Chang C."/>
            <person name="Karol K.G."/>
            <person name="Hedrich R."/>
            <person name="Ulvskov P."/>
            <person name="Glockner G."/>
            <person name="Delwiche C.F."/>
            <person name="Petrasek J."/>
            <person name="Van de Peer Y."/>
            <person name="Friml J."/>
            <person name="Beilby M."/>
            <person name="Dolan L."/>
            <person name="Kohara Y."/>
            <person name="Sugano S."/>
            <person name="Fujiyama A."/>
            <person name="Delaux P.-M."/>
            <person name="Quint M."/>
            <person name="TheiBen G."/>
            <person name="Hagemann M."/>
            <person name="Harholt J."/>
            <person name="Dunand C."/>
            <person name="Zachgo S."/>
            <person name="Langdale J."/>
            <person name="Maumus F."/>
            <person name="Straeten D.V.D."/>
            <person name="Gould S.B."/>
            <person name="Rensing S.A."/>
        </authorList>
    </citation>
    <scope>NUCLEOTIDE SEQUENCE [LARGE SCALE GENOMIC DNA]</scope>
    <source>
        <strain evidence="2 3">S276</strain>
    </source>
</reference>
<evidence type="ECO:0000313" key="3">
    <source>
        <dbReference type="Proteomes" id="UP000265515"/>
    </source>
</evidence>
<feature type="region of interest" description="Disordered" evidence="1">
    <location>
        <begin position="177"/>
        <end position="214"/>
    </location>
</feature>
<evidence type="ECO:0000256" key="1">
    <source>
        <dbReference type="SAM" id="MobiDB-lite"/>
    </source>
</evidence>
<feature type="compositionally biased region" description="Polar residues" evidence="1">
    <location>
        <begin position="97"/>
        <end position="116"/>
    </location>
</feature>
<organism evidence="2 3">
    <name type="scientific">Chara braunii</name>
    <name type="common">Braun's stonewort</name>
    <dbReference type="NCBI Taxonomy" id="69332"/>
    <lineage>
        <taxon>Eukaryota</taxon>
        <taxon>Viridiplantae</taxon>
        <taxon>Streptophyta</taxon>
        <taxon>Charophyceae</taxon>
        <taxon>Charales</taxon>
        <taxon>Characeae</taxon>
        <taxon>Chara</taxon>
    </lineage>
</organism>
<proteinExistence type="predicted"/>
<evidence type="ECO:0000313" key="2">
    <source>
        <dbReference type="EMBL" id="GBG69730.1"/>
    </source>
</evidence>
<feature type="compositionally biased region" description="Polar residues" evidence="1">
    <location>
        <begin position="72"/>
        <end position="90"/>
    </location>
</feature>
<feature type="region of interest" description="Disordered" evidence="1">
    <location>
        <begin position="72"/>
        <end position="162"/>
    </location>
</feature>
<comment type="caution">
    <text evidence="2">The sequence shown here is derived from an EMBL/GenBank/DDBJ whole genome shotgun (WGS) entry which is preliminary data.</text>
</comment>
<feature type="compositionally biased region" description="Low complexity" evidence="1">
    <location>
        <begin position="43"/>
        <end position="57"/>
    </location>
</feature>
<gene>
    <name evidence="2" type="ORF">CBR_g4561</name>
</gene>
<dbReference type="Proteomes" id="UP000265515">
    <property type="component" value="Unassembled WGS sequence"/>
</dbReference>
<dbReference type="AlphaFoldDB" id="A0A388KI51"/>
<feature type="compositionally biased region" description="Basic and acidic residues" evidence="1">
    <location>
        <begin position="121"/>
        <end position="137"/>
    </location>
</feature>
<name>A0A388KI51_CHABU</name>
<keyword evidence="3" id="KW-1185">Reference proteome</keyword>
<accession>A0A388KI51</accession>